<dbReference type="RefSeq" id="WP_123689655.1">
    <property type="nucleotide sequence ID" value="NZ_AP019700.1"/>
</dbReference>
<dbReference type="PROSITE" id="PS50949">
    <property type="entry name" value="HTH_GNTR"/>
    <property type="match status" value="1"/>
</dbReference>
<dbReference type="SMART" id="SM00345">
    <property type="entry name" value="HTH_GNTR"/>
    <property type="match status" value="1"/>
</dbReference>
<dbReference type="EMBL" id="RJKX01000013">
    <property type="protein sequence ID" value="ROQ00367.1"/>
    <property type="molecule type" value="Genomic_DNA"/>
</dbReference>
<keyword evidence="2" id="KW-0238">DNA-binding</keyword>
<dbReference type="Pfam" id="PF00392">
    <property type="entry name" value="GntR"/>
    <property type="match status" value="1"/>
</dbReference>
<dbReference type="Gene3D" id="1.10.10.10">
    <property type="entry name" value="Winged helix-like DNA-binding domain superfamily/Winged helix DNA-binding domain"/>
    <property type="match status" value="1"/>
</dbReference>
<dbReference type="SUPFAM" id="SSF46785">
    <property type="entry name" value="Winged helix' DNA-binding domain"/>
    <property type="match status" value="1"/>
</dbReference>
<dbReference type="InterPro" id="IPR011711">
    <property type="entry name" value="GntR_C"/>
</dbReference>
<dbReference type="SUPFAM" id="SSF48008">
    <property type="entry name" value="GntR ligand-binding domain-like"/>
    <property type="match status" value="1"/>
</dbReference>
<evidence type="ECO:0000259" key="5">
    <source>
        <dbReference type="PROSITE" id="PS50949"/>
    </source>
</evidence>
<dbReference type="SMART" id="SM00895">
    <property type="entry name" value="FCD"/>
    <property type="match status" value="1"/>
</dbReference>
<dbReference type="Pfam" id="PF07729">
    <property type="entry name" value="FCD"/>
    <property type="match status" value="1"/>
</dbReference>
<keyword evidence="1" id="KW-0805">Transcription regulation</keyword>
<dbReference type="GO" id="GO:0003677">
    <property type="term" value="F:DNA binding"/>
    <property type="evidence" value="ECO:0007669"/>
    <property type="project" value="UniProtKB-KW"/>
</dbReference>
<dbReference type="PRINTS" id="PR00035">
    <property type="entry name" value="HTHGNTR"/>
</dbReference>
<name>A0A3N1MCD2_9PROT</name>
<proteinExistence type="predicted"/>
<dbReference type="Gene3D" id="1.20.120.530">
    <property type="entry name" value="GntR ligand-binding domain-like"/>
    <property type="match status" value="1"/>
</dbReference>
<dbReference type="AlphaFoldDB" id="A0A3N1MCD2"/>
<keyword evidence="3" id="KW-0804">Transcription</keyword>
<comment type="caution">
    <text evidence="6">The sequence shown here is derived from an EMBL/GenBank/DDBJ whole genome shotgun (WGS) entry which is preliminary data.</text>
</comment>
<dbReference type="GO" id="GO:0003700">
    <property type="term" value="F:DNA-binding transcription factor activity"/>
    <property type="evidence" value="ECO:0007669"/>
    <property type="project" value="InterPro"/>
</dbReference>
<evidence type="ECO:0000256" key="1">
    <source>
        <dbReference type="ARBA" id="ARBA00023015"/>
    </source>
</evidence>
<dbReference type="InterPro" id="IPR036388">
    <property type="entry name" value="WH-like_DNA-bd_sf"/>
</dbReference>
<feature type="domain" description="HTH gntR-type" evidence="5">
    <location>
        <begin position="8"/>
        <end position="75"/>
    </location>
</feature>
<dbReference type="PANTHER" id="PTHR43537">
    <property type="entry name" value="TRANSCRIPTIONAL REGULATOR, GNTR FAMILY"/>
    <property type="match status" value="1"/>
</dbReference>
<dbReference type="InterPro" id="IPR000524">
    <property type="entry name" value="Tscrpt_reg_HTH_GntR"/>
</dbReference>
<evidence type="ECO:0000256" key="2">
    <source>
        <dbReference type="ARBA" id="ARBA00023125"/>
    </source>
</evidence>
<evidence type="ECO:0000313" key="7">
    <source>
        <dbReference type="Proteomes" id="UP000278222"/>
    </source>
</evidence>
<evidence type="ECO:0000256" key="4">
    <source>
        <dbReference type="SAM" id="MobiDB-lite"/>
    </source>
</evidence>
<accession>A0A3N1MCD2</accession>
<dbReference type="InterPro" id="IPR008920">
    <property type="entry name" value="TF_FadR/GntR_C"/>
</dbReference>
<gene>
    <name evidence="6" type="ORF">EDC65_2163</name>
</gene>
<reference evidence="6 7" key="1">
    <citation type="submission" date="2018-11" db="EMBL/GenBank/DDBJ databases">
        <title>Genomic Encyclopedia of Type Strains, Phase IV (KMG-IV): sequencing the most valuable type-strain genomes for metagenomic binning, comparative biology and taxonomic classification.</title>
        <authorList>
            <person name="Goeker M."/>
        </authorList>
    </citation>
    <scope>NUCLEOTIDE SEQUENCE [LARGE SCALE GENOMIC DNA]</scope>
    <source>
        <strain evidence="6 7">DSM 5900</strain>
    </source>
</reference>
<evidence type="ECO:0000313" key="6">
    <source>
        <dbReference type="EMBL" id="ROQ00367.1"/>
    </source>
</evidence>
<organism evidence="6 7">
    <name type="scientific">Stella humosa</name>
    <dbReference type="NCBI Taxonomy" id="94"/>
    <lineage>
        <taxon>Bacteria</taxon>
        <taxon>Pseudomonadati</taxon>
        <taxon>Pseudomonadota</taxon>
        <taxon>Alphaproteobacteria</taxon>
        <taxon>Rhodospirillales</taxon>
        <taxon>Stellaceae</taxon>
        <taxon>Stella</taxon>
    </lineage>
</organism>
<dbReference type="CDD" id="cd07377">
    <property type="entry name" value="WHTH_GntR"/>
    <property type="match status" value="1"/>
</dbReference>
<dbReference type="InterPro" id="IPR036390">
    <property type="entry name" value="WH_DNA-bd_sf"/>
</dbReference>
<dbReference type="Proteomes" id="UP000278222">
    <property type="component" value="Unassembled WGS sequence"/>
</dbReference>
<feature type="region of interest" description="Disordered" evidence="4">
    <location>
        <begin position="221"/>
        <end position="247"/>
    </location>
</feature>
<keyword evidence="7" id="KW-1185">Reference proteome</keyword>
<dbReference type="OrthoDB" id="9789310at2"/>
<feature type="compositionally biased region" description="Low complexity" evidence="4">
    <location>
        <begin position="222"/>
        <end position="232"/>
    </location>
</feature>
<evidence type="ECO:0000256" key="3">
    <source>
        <dbReference type="ARBA" id="ARBA00023163"/>
    </source>
</evidence>
<sequence length="247" mass="27038">MSDQPTGSTIAETIRSQLERAIVTGAMRPGERLDEQEIADRFGVSRTPVREAIRTLAASGLVDVRQRQGATVGAIDIPRLIEMFQVMAELEGLCGELAARRITQEEKANLAALHERLIAAGGSVSPLEFYEINREFHEAIYDAARNDFLAEQTRALRTRVGAYRRQVTYLPGRVASTIREHAAVIDAICRHDGEAARRSLRDHVNLLGDNLSDFIASLASSRPAPGEGAPAGRRARAAAEEVLEERS</sequence>
<dbReference type="PANTHER" id="PTHR43537:SF49">
    <property type="entry name" value="TRANSCRIPTIONAL REGULATORY PROTEIN"/>
    <property type="match status" value="1"/>
</dbReference>
<protein>
    <submittedName>
        <fullName evidence="6">GntR family transcriptional regulator</fullName>
    </submittedName>
</protein>